<proteinExistence type="predicted"/>
<protein>
    <submittedName>
        <fullName evidence="2">Pilt protein domain protein</fullName>
    </submittedName>
</protein>
<dbReference type="NCBIfam" id="TIGR00305">
    <property type="entry name" value="putative toxin-antitoxin system toxin component, PIN family"/>
    <property type="match status" value="1"/>
</dbReference>
<dbReference type="STRING" id="661478.OP10G_1746"/>
<accession>A0A068NU49</accession>
<organism evidence="2 3">
    <name type="scientific">Fimbriimonas ginsengisoli Gsoil 348</name>
    <dbReference type="NCBI Taxonomy" id="661478"/>
    <lineage>
        <taxon>Bacteria</taxon>
        <taxon>Bacillati</taxon>
        <taxon>Armatimonadota</taxon>
        <taxon>Fimbriimonadia</taxon>
        <taxon>Fimbriimonadales</taxon>
        <taxon>Fimbriimonadaceae</taxon>
        <taxon>Fimbriimonas</taxon>
    </lineage>
</organism>
<dbReference type="HOGENOM" id="CLU_2081318_0_0_0"/>
<dbReference type="AlphaFoldDB" id="A0A068NU49"/>
<feature type="domain" description="PIN" evidence="1">
    <location>
        <begin position="1"/>
        <end position="80"/>
    </location>
</feature>
<dbReference type="Pfam" id="PF13470">
    <property type="entry name" value="PIN_3"/>
    <property type="match status" value="1"/>
</dbReference>
<dbReference type="PANTHER" id="PTHR34610">
    <property type="entry name" value="SSL7007 PROTEIN"/>
    <property type="match status" value="1"/>
</dbReference>
<dbReference type="PANTHER" id="PTHR34610:SF3">
    <property type="entry name" value="SSL7007 PROTEIN"/>
    <property type="match status" value="1"/>
</dbReference>
<dbReference type="InterPro" id="IPR029060">
    <property type="entry name" value="PIN-like_dom_sf"/>
</dbReference>
<dbReference type="Proteomes" id="UP000027982">
    <property type="component" value="Chromosome"/>
</dbReference>
<evidence type="ECO:0000313" key="2">
    <source>
        <dbReference type="EMBL" id="AIE85114.1"/>
    </source>
</evidence>
<dbReference type="KEGG" id="fgi:OP10G_1746"/>
<name>A0A068NU49_FIMGI</name>
<dbReference type="InterPro" id="IPR002850">
    <property type="entry name" value="PIN_toxin-like"/>
</dbReference>
<evidence type="ECO:0000259" key="1">
    <source>
        <dbReference type="Pfam" id="PF13470"/>
    </source>
</evidence>
<dbReference type="InterPro" id="IPR002716">
    <property type="entry name" value="PIN_dom"/>
</dbReference>
<gene>
    <name evidence="2" type="ORF">OP10G_1746</name>
</gene>
<evidence type="ECO:0000313" key="3">
    <source>
        <dbReference type="Proteomes" id="UP000027982"/>
    </source>
</evidence>
<reference evidence="2 3" key="1">
    <citation type="journal article" date="2014" name="PLoS ONE">
        <title>The first complete genome sequence of the class fimbriimonadia in the phylum armatimonadetes.</title>
        <authorList>
            <person name="Hu Z.Y."/>
            <person name="Wang Y.Z."/>
            <person name="Im W.T."/>
            <person name="Wang S.Y."/>
            <person name="Zhao G.P."/>
            <person name="Zheng H.J."/>
            <person name="Quan Z.X."/>
        </authorList>
    </citation>
    <scope>NUCLEOTIDE SEQUENCE [LARGE SCALE GENOMIC DNA]</scope>
    <source>
        <strain evidence="2">Gsoil 348</strain>
    </source>
</reference>
<dbReference type="EMBL" id="CP007139">
    <property type="protein sequence ID" value="AIE85114.1"/>
    <property type="molecule type" value="Genomic_DNA"/>
</dbReference>
<dbReference type="SUPFAM" id="SSF88723">
    <property type="entry name" value="PIN domain-like"/>
    <property type="match status" value="1"/>
</dbReference>
<sequence length="117" mass="13354">MSAAILEEIREVLARPIVRNYFPMLDDARVEALIAWLREFALFLDPVPHVFDYPADPKDEPYIDLAIAAGAVYLVSWDKHIKNLADGERTEGKRFMSEHPEVVIMDPKAFLSAYFSS</sequence>
<keyword evidence="3" id="KW-1185">Reference proteome</keyword>